<keyword evidence="4" id="KW-1185">Reference proteome</keyword>
<dbReference type="OrthoDB" id="445556at2759"/>
<dbReference type="AlphaFoldDB" id="A0A9P6MAX2"/>
<evidence type="ECO:0000256" key="1">
    <source>
        <dbReference type="SAM" id="MobiDB-lite"/>
    </source>
</evidence>
<dbReference type="PRINTS" id="PR00625">
    <property type="entry name" value="JDOMAIN"/>
</dbReference>
<proteinExistence type="predicted"/>
<dbReference type="InterPro" id="IPR053025">
    <property type="entry name" value="Mito_ATP_Synthase-Asso"/>
</dbReference>
<dbReference type="EMBL" id="JAAAHW010003250">
    <property type="protein sequence ID" value="KAF9986148.1"/>
    <property type="molecule type" value="Genomic_DNA"/>
</dbReference>
<evidence type="ECO:0000259" key="2">
    <source>
        <dbReference type="PROSITE" id="PS50076"/>
    </source>
</evidence>
<reference evidence="3" key="1">
    <citation type="journal article" date="2020" name="Fungal Divers.">
        <title>Resolving the Mortierellaceae phylogeny through synthesis of multi-gene phylogenetics and phylogenomics.</title>
        <authorList>
            <person name="Vandepol N."/>
            <person name="Liber J."/>
            <person name="Desiro A."/>
            <person name="Na H."/>
            <person name="Kennedy M."/>
            <person name="Barry K."/>
            <person name="Grigoriev I.V."/>
            <person name="Miller A.N."/>
            <person name="O'Donnell K."/>
            <person name="Stajich J.E."/>
            <person name="Bonito G."/>
        </authorList>
    </citation>
    <scope>NUCLEOTIDE SEQUENCE</scope>
    <source>
        <strain evidence="3">MES-2147</strain>
    </source>
</reference>
<dbReference type="PANTHER" id="PTHR44873:SF1">
    <property type="entry name" value="DNAJ HOMOLOG SUBFAMILY C MEMBER 30, MITOCHONDRIAL"/>
    <property type="match status" value="1"/>
</dbReference>
<sequence>MNHYRHYYKHTGLLTRAGARNLFPSRTLPVTAAITGTSTFHTSVPRESRSSQRNHYERLGLTKDATKKEIKSQFYKLSKLHHPDKTSSKESRAAFLAINDAYSVLRNDRQRRDYDLTLLDKSGSLYSNISQQSSPTRSTLRRTPFRHSAQSAAAAAAAARTHAAFRPQYGHRQSVPHFDSKSHQEMHYEQELRQEERRQARMRASAEYKRQQQFDQSDSMNSKFLKVSFILFMIVLSSSLMRVFADEGDEEDDKGEHERCYQTPLSAANGF</sequence>
<organism evidence="3 4">
    <name type="scientific">Modicella reniformis</name>
    <dbReference type="NCBI Taxonomy" id="1440133"/>
    <lineage>
        <taxon>Eukaryota</taxon>
        <taxon>Fungi</taxon>
        <taxon>Fungi incertae sedis</taxon>
        <taxon>Mucoromycota</taxon>
        <taxon>Mortierellomycotina</taxon>
        <taxon>Mortierellomycetes</taxon>
        <taxon>Mortierellales</taxon>
        <taxon>Mortierellaceae</taxon>
        <taxon>Modicella</taxon>
    </lineage>
</organism>
<dbReference type="PROSITE" id="PS50076">
    <property type="entry name" value="DNAJ_2"/>
    <property type="match status" value="1"/>
</dbReference>
<accession>A0A9P6MAX2</accession>
<dbReference type="Pfam" id="PF00226">
    <property type="entry name" value="DnaJ"/>
    <property type="match status" value="1"/>
</dbReference>
<dbReference type="Gene3D" id="1.10.287.110">
    <property type="entry name" value="DnaJ domain"/>
    <property type="match status" value="1"/>
</dbReference>
<dbReference type="CDD" id="cd06257">
    <property type="entry name" value="DnaJ"/>
    <property type="match status" value="1"/>
</dbReference>
<gene>
    <name evidence="3" type="ORF">BGZ65_008636</name>
</gene>
<protein>
    <recommendedName>
        <fullName evidence="2">J domain-containing protein</fullName>
    </recommendedName>
</protein>
<dbReference type="PANTHER" id="PTHR44873">
    <property type="entry name" value="DNAJ HOMOLOG SUBFAMILY C MEMBER 30, MITOCHONDRIAL"/>
    <property type="match status" value="1"/>
</dbReference>
<comment type="caution">
    <text evidence="3">The sequence shown here is derived from an EMBL/GenBank/DDBJ whole genome shotgun (WGS) entry which is preliminary data.</text>
</comment>
<feature type="domain" description="J" evidence="2">
    <location>
        <begin position="54"/>
        <end position="118"/>
    </location>
</feature>
<dbReference type="InterPro" id="IPR036869">
    <property type="entry name" value="J_dom_sf"/>
</dbReference>
<evidence type="ECO:0000313" key="4">
    <source>
        <dbReference type="Proteomes" id="UP000749646"/>
    </source>
</evidence>
<dbReference type="Proteomes" id="UP000749646">
    <property type="component" value="Unassembled WGS sequence"/>
</dbReference>
<dbReference type="InterPro" id="IPR001623">
    <property type="entry name" value="DnaJ_domain"/>
</dbReference>
<dbReference type="SUPFAM" id="SSF46565">
    <property type="entry name" value="Chaperone J-domain"/>
    <property type="match status" value="1"/>
</dbReference>
<name>A0A9P6MAX2_9FUNG</name>
<dbReference type="SMART" id="SM00271">
    <property type="entry name" value="DnaJ"/>
    <property type="match status" value="1"/>
</dbReference>
<feature type="region of interest" description="Disordered" evidence="1">
    <location>
        <begin position="249"/>
        <end position="271"/>
    </location>
</feature>
<evidence type="ECO:0000313" key="3">
    <source>
        <dbReference type="EMBL" id="KAF9986148.1"/>
    </source>
</evidence>